<keyword evidence="1" id="KW-1133">Transmembrane helix</keyword>
<keyword evidence="1" id="KW-0812">Transmembrane</keyword>
<evidence type="ECO:0000256" key="1">
    <source>
        <dbReference type="SAM" id="Phobius"/>
    </source>
</evidence>
<evidence type="ECO:0000313" key="3">
    <source>
        <dbReference type="Proteomes" id="UP001357223"/>
    </source>
</evidence>
<feature type="transmembrane region" description="Helical" evidence="1">
    <location>
        <begin position="214"/>
        <end position="238"/>
    </location>
</feature>
<gene>
    <name evidence="2" type="ORF">R4Z09_24100</name>
</gene>
<dbReference type="InterPro" id="IPR004761">
    <property type="entry name" value="Spore_GerAB"/>
</dbReference>
<keyword evidence="3" id="KW-1185">Reference proteome</keyword>
<reference evidence="2 3" key="1">
    <citation type="submission" date="2023-10" db="EMBL/GenBank/DDBJ databases">
        <title>Niallia locisalis sp.nov. isolated from a salt pond sample.</title>
        <authorList>
            <person name="Li X.-J."/>
            <person name="Dong L."/>
        </authorList>
    </citation>
    <scope>NUCLEOTIDE SEQUENCE [LARGE SCALE GENOMIC DNA]</scope>
    <source>
        <strain evidence="2 3">DSM 29761</strain>
    </source>
</reference>
<feature type="transmembrane region" description="Helical" evidence="1">
    <location>
        <begin position="112"/>
        <end position="128"/>
    </location>
</feature>
<feature type="transmembrane region" description="Helical" evidence="1">
    <location>
        <begin position="73"/>
        <end position="100"/>
    </location>
</feature>
<keyword evidence="1" id="KW-0472">Membrane</keyword>
<organism evidence="2 3">
    <name type="scientific">Niallia oryzisoli</name>
    <dbReference type="NCBI Taxonomy" id="1737571"/>
    <lineage>
        <taxon>Bacteria</taxon>
        <taxon>Bacillati</taxon>
        <taxon>Bacillota</taxon>
        <taxon>Bacilli</taxon>
        <taxon>Bacillales</taxon>
        <taxon>Bacillaceae</taxon>
        <taxon>Niallia</taxon>
    </lineage>
</organism>
<feature type="transmembrane region" description="Helical" evidence="1">
    <location>
        <begin position="265"/>
        <end position="287"/>
    </location>
</feature>
<dbReference type="Pfam" id="PF03845">
    <property type="entry name" value="Spore_permease"/>
    <property type="match status" value="1"/>
</dbReference>
<feature type="transmembrane region" description="Helical" evidence="1">
    <location>
        <begin position="339"/>
        <end position="358"/>
    </location>
</feature>
<sequence length="364" mass="42176">MSRYFYYLTFINTIASMAASMPKILLMDKEEGAIVSILVSIPIGLVVCYVIGRFFQGFPGKGLPELMDAYIPTFFKIVLLLGVGIVWYAAGLLSVITYSFLIKRFLSPNANLIYIVSLILLFIYYGALMKSKNVLYVLEMIFIFTVPLIFLILIKGFTNEHFEMDFVKESIMHIQNYPSYHAICAAAFVFWGPANLIIFNRVMIKKQSMTWKSLCILGLFGTSVLFACYFGPIGLLGFENVGLTTYPGMTTADTLYFRYWIIERVIFVLLMFFLAITFGSLLTHWHVAIELFKSVIYFKKFKWKKHNLTPHLFLIIFWVISVKVVTYLTEYQLLKYTGYFYNLFPPLLTIMFLLFWVIRRKAKA</sequence>
<feature type="transmembrane region" description="Helical" evidence="1">
    <location>
        <begin position="135"/>
        <end position="157"/>
    </location>
</feature>
<dbReference type="Proteomes" id="UP001357223">
    <property type="component" value="Chromosome"/>
</dbReference>
<feature type="transmembrane region" description="Helical" evidence="1">
    <location>
        <begin position="177"/>
        <end position="202"/>
    </location>
</feature>
<feature type="transmembrane region" description="Helical" evidence="1">
    <location>
        <begin position="32"/>
        <end position="52"/>
    </location>
</feature>
<accession>A0ABZ2CA16</accession>
<proteinExistence type="predicted"/>
<feature type="transmembrane region" description="Helical" evidence="1">
    <location>
        <begin position="5"/>
        <end position="26"/>
    </location>
</feature>
<evidence type="ECO:0000313" key="2">
    <source>
        <dbReference type="EMBL" id="WVX80308.1"/>
    </source>
</evidence>
<dbReference type="RefSeq" id="WP_338449238.1">
    <property type="nucleotide sequence ID" value="NZ_CP137640.1"/>
</dbReference>
<name>A0ABZ2CA16_9BACI</name>
<dbReference type="EMBL" id="CP137640">
    <property type="protein sequence ID" value="WVX80308.1"/>
    <property type="molecule type" value="Genomic_DNA"/>
</dbReference>
<feature type="transmembrane region" description="Helical" evidence="1">
    <location>
        <begin position="308"/>
        <end position="327"/>
    </location>
</feature>
<protein>
    <submittedName>
        <fullName evidence="2">GerAB/ArcD/ProY family transporter</fullName>
    </submittedName>
</protein>